<keyword evidence="3" id="KW-0812">Transmembrane</keyword>
<accession>A0ABD3P874</accession>
<feature type="transmembrane region" description="Helical" evidence="3">
    <location>
        <begin position="389"/>
        <end position="409"/>
    </location>
</feature>
<feature type="transmembrane region" description="Helical" evidence="3">
    <location>
        <begin position="136"/>
        <end position="158"/>
    </location>
</feature>
<evidence type="ECO:0000256" key="1">
    <source>
        <dbReference type="ARBA" id="ARBA00010199"/>
    </source>
</evidence>
<comment type="caution">
    <text evidence="4">The sequence shown here is derived from an EMBL/GenBank/DDBJ whole genome shotgun (WGS) entry which is preliminary data.</text>
</comment>
<evidence type="ECO:0000313" key="4">
    <source>
        <dbReference type="EMBL" id="KAL3783391.1"/>
    </source>
</evidence>
<keyword evidence="3" id="KW-1133">Transmembrane helix</keyword>
<comment type="similarity">
    <text evidence="1">Belongs to the multi antimicrobial extrusion (MATE) (TC 2.A.66.1) family.</text>
</comment>
<dbReference type="AlphaFoldDB" id="A0ABD3P874"/>
<feature type="region of interest" description="Disordered" evidence="2">
    <location>
        <begin position="1"/>
        <end position="20"/>
    </location>
</feature>
<evidence type="ECO:0000313" key="5">
    <source>
        <dbReference type="Proteomes" id="UP001530400"/>
    </source>
</evidence>
<evidence type="ECO:0000256" key="3">
    <source>
        <dbReference type="SAM" id="Phobius"/>
    </source>
</evidence>
<keyword evidence="5" id="KW-1185">Reference proteome</keyword>
<feature type="transmembrane region" description="Helical" evidence="3">
    <location>
        <begin position="458"/>
        <end position="482"/>
    </location>
</feature>
<keyword evidence="3" id="KW-0472">Membrane</keyword>
<name>A0ABD3P874_9STRA</name>
<sequence length="593" mass="64855">MLKMTADSQESESSILLSSTTPAEEYSSIAVDKGSNLEEDTNVSPTSFAQDVVDTFHLAIPIFISRVSYVGLSILLDSRMKTTDTALLGHVSGEALSAAALSDLWTMCTGVLLQGRVLGVLVGQSIGANNHILALVYLRISCMILAVLSVVVMISWGYTEKVWERLGQSATVAKDAGYYSFVFIFMVPAQIGFDQLAQFFSAQRIMKPEVVTALLALSINLLLGLVFVLGVSLRNFSGYGFVACPIVTVVVDWFQFMIFFGYFQWFRQNDSMWKHIKNASPAPTGFDSRSQAQICSTLLDGITKDRIMTFSRLYFPAALALSSDFWRMGVIGAIAASIGEKEVGLFNASYRILWITLTFVCALAGACGIKIGLRLGNGDHKGAKQASEVCVLVTILLLSVLSTLVYINSRSFGIIFTNDESYLDLFEECRLPLCCTLFFMNLSVALELIPINMGRTGIVFYAGFVASWLGQVPGVYLLTQYWQNDLYALYSGIAIGYFLLAVIYGCIVYFSDWKKYAELAMERAEVKSKSLETQSSNAALTIPTPTIAAVSTLRILDPKVADSKPHSNTNSFASDSVHPRSGPNAMIALGMQL</sequence>
<organism evidence="4 5">
    <name type="scientific">Cyclotella atomus</name>
    <dbReference type="NCBI Taxonomy" id="382360"/>
    <lineage>
        <taxon>Eukaryota</taxon>
        <taxon>Sar</taxon>
        <taxon>Stramenopiles</taxon>
        <taxon>Ochrophyta</taxon>
        <taxon>Bacillariophyta</taxon>
        <taxon>Coscinodiscophyceae</taxon>
        <taxon>Thalassiosirophycidae</taxon>
        <taxon>Stephanodiscales</taxon>
        <taxon>Stephanodiscaceae</taxon>
        <taxon>Cyclotella</taxon>
    </lineage>
</organism>
<dbReference type="Proteomes" id="UP001530400">
    <property type="component" value="Unassembled WGS sequence"/>
</dbReference>
<reference evidence="4 5" key="1">
    <citation type="submission" date="2024-10" db="EMBL/GenBank/DDBJ databases">
        <title>Updated reference genomes for cyclostephanoid diatoms.</title>
        <authorList>
            <person name="Roberts W.R."/>
            <person name="Alverson A.J."/>
        </authorList>
    </citation>
    <scope>NUCLEOTIDE SEQUENCE [LARGE SCALE GENOMIC DNA]</scope>
    <source>
        <strain evidence="4 5">AJA010-31</strain>
    </source>
</reference>
<evidence type="ECO:0008006" key="6">
    <source>
        <dbReference type="Google" id="ProtNLM"/>
    </source>
</evidence>
<feature type="transmembrane region" description="Helical" evidence="3">
    <location>
        <begin position="488"/>
        <end position="511"/>
    </location>
</feature>
<feature type="transmembrane region" description="Helical" evidence="3">
    <location>
        <begin position="313"/>
        <end position="338"/>
    </location>
</feature>
<proteinExistence type="inferred from homology"/>
<protein>
    <recommendedName>
        <fullName evidence="6">Protein DETOXIFICATION</fullName>
    </recommendedName>
</protein>
<dbReference type="Pfam" id="PF01554">
    <property type="entry name" value="MatE"/>
    <property type="match status" value="2"/>
</dbReference>
<feature type="transmembrane region" description="Helical" evidence="3">
    <location>
        <begin position="350"/>
        <end position="369"/>
    </location>
</feature>
<gene>
    <name evidence="4" type="ORF">ACHAWO_012862</name>
</gene>
<dbReference type="PANTHER" id="PTHR11206">
    <property type="entry name" value="MULTIDRUG RESISTANCE PROTEIN"/>
    <property type="match status" value="1"/>
</dbReference>
<dbReference type="InterPro" id="IPR002528">
    <property type="entry name" value="MATE_fam"/>
</dbReference>
<evidence type="ECO:0000256" key="2">
    <source>
        <dbReference type="SAM" id="MobiDB-lite"/>
    </source>
</evidence>
<feature type="transmembrane region" description="Helical" evidence="3">
    <location>
        <begin position="239"/>
        <end position="263"/>
    </location>
</feature>
<dbReference type="EMBL" id="JALLPJ020000768">
    <property type="protein sequence ID" value="KAL3783391.1"/>
    <property type="molecule type" value="Genomic_DNA"/>
</dbReference>
<feature type="transmembrane region" description="Helical" evidence="3">
    <location>
        <begin position="178"/>
        <end position="200"/>
    </location>
</feature>
<feature type="transmembrane region" description="Helical" evidence="3">
    <location>
        <begin position="429"/>
        <end position="446"/>
    </location>
</feature>
<feature type="transmembrane region" description="Helical" evidence="3">
    <location>
        <begin position="212"/>
        <end position="233"/>
    </location>
</feature>